<gene>
    <name evidence="2" type="ORF">QQZ08_001497</name>
</gene>
<name>A0ABR1IE23_9HYPO</name>
<organism evidence="2 3">
    <name type="scientific">Neonectria magnoliae</name>
    <dbReference type="NCBI Taxonomy" id="2732573"/>
    <lineage>
        <taxon>Eukaryota</taxon>
        <taxon>Fungi</taxon>
        <taxon>Dikarya</taxon>
        <taxon>Ascomycota</taxon>
        <taxon>Pezizomycotina</taxon>
        <taxon>Sordariomycetes</taxon>
        <taxon>Hypocreomycetidae</taxon>
        <taxon>Hypocreales</taxon>
        <taxon>Nectriaceae</taxon>
        <taxon>Neonectria</taxon>
    </lineage>
</organism>
<feature type="compositionally biased region" description="Low complexity" evidence="1">
    <location>
        <begin position="91"/>
        <end position="106"/>
    </location>
</feature>
<feature type="region of interest" description="Disordered" evidence="1">
    <location>
        <begin position="59"/>
        <end position="106"/>
    </location>
</feature>
<sequence>MQLHEFEWDEEWLETQARLMDSNPEWNAFVGAITIDSTIDPSLIDCQVEDNHLIPDIDLKEPQSSYSPTSSGYHTLPAFDSASSSPIDAFTPSTSDSSSATSSPQS</sequence>
<comment type="caution">
    <text evidence="2">The sequence shown here is derived from an EMBL/GenBank/DDBJ whole genome shotgun (WGS) entry which is preliminary data.</text>
</comment>
<proteinExistence type="predicted"/>
<keyword evidence="3" id="KW-1185">Reference proteome</keyword>
<evidence type="ECO:0000256" key="1">
    <source>
        <dbReference type="SAM" id="MobiDB-lite"/>
    </source>
</evidence>
<reference evidence="2 3" key="1">
    <citation type="journal article" date="2025" name="Microbiol. Resour. Announc.">
        <title>Draft genome sequences for Neonectria magnoliae and Neonectria punicea, canker pathogens of Liriodendron tulipifera and Acer saccharum in West Virginia.</title>
        <authorList>
            <person name="Petronek H.M."/>
            <person name="Kasson M.T."/>
            <person name="Metheny A.M."/>
            <person name="Stauder C.M."/>
            <person name="Lovett B."/>
            <person name="Lynch S.C."/>
            <person name="Garnas J.R."/>
            <person name="Kasson L.R."/>
            <person name="Stajich J.E."/>
        </authorList>
    </citation>
    <scope>NUCLEOTIDE SEQUENCE [LARGE SCALE GENOMIC DNA]</scope>
    <source>
        <strain evidence="2 3">NRRL 64651</strain>
    </source>
</reference>
<accession>A0ABR1IE23</accession>
<evidence type="ECO:0000313" key="3">
    <source>
        <dbReference type="Proteomes" id="UP001498421"/>
    </source>
</evidence>
<dbReference type="Proteomes" id="UP001498421">
    <property type="component" value="Unassembled WGS sequence"/>
</dbReference>
<dbReference type="EMBL" id="JAZAVK010000008">
    <property type="protein sequence ID" value="KAK7431878.1"/>
    <property type="molecule type" value="Genomic_DNA"/>
</dbReference>
<evidence type="ECO:0000313" key="2">
    <source>
        <dbReference type="EMBL" id="KAK7431878.1"/>
    </source>
</evidence>
<feature type="compositionally biased region" description="Polar residues" evidence="1">
    <location>
        <begin position="62"/>
        <end position="73"/>
    </location>
</feature>
<protein>
    <submittedName>
        <fullName evidence="2">Uncharacterized protein</fullName>
    </submittedName>
</protein>